<gene>
    <name evidence="1" type="ORF">M747DRAFT_142562</name>
</gene>
<dbReference type="VEuPathDB" id="FungiDB:M747DRAFT_142562"/>
<organism evidence="1 2">
    <name type="scientific">Aspergillus niger ATCC 13496</name>
    <dbReference type="NCBI Taxonomy" id="1353008"/>
    <lineage>
        <taxon>Eukaryota</taxon>
        <taxon>Fungi</taxon>
        <taxon>Dikarya</taxon>
        <taxon>Ascomycota</taxon>
        <taxon>Pezizomycotina</taxon>
        <taxon>Eurotiomycetes</taxon>
        <taxon>Eurotiomycetidae</taxon>
        <taxon>Eurotiales</taxon>
        <taxon>Aspergillaceae</taxon>
        <taxon>Aspergillus</taxon>
        <taxon>Aspergillus subgen. Circumdati</taxon>
    </lineage>
</organism>
<evidence type="ECO:0000313" key="1">
    <source>
        <dbReference type="EMBL" id="RDH15226.1"/>
    </source>
</evidence>
<evidence type="ECO:0000313" key="2">
    <source>
        <dbReference type="Proteomes" id="UP000253845"/>
    </source>
</evidence>
<accession>A0A370BI70</accession>
<protein>
    <submittedName>
        <fullName evidence="1">Uncharacterized protein</fullName>
    </submittedName>
</protein>
<dbReference type="Proteomes" id="UP000253845">
    <property type="component" value="Unassembled WGS sequence"/>
</dbReference>
<dbReference type="EMBL" id="KZ851951">
    <property type="protein sequence ID" value="RDH15226.1"/>
    <property type="molecule type" value="Genomic_DNA"/>
</dbReference>
<name>A0A370BI70_ASPNG</name>
<proteinExistence type="predicted"/>
<reference evidence="1 2" key="1">
    <citation type="submission" date="2018-07" db="EMBL/GenBank/DDBJ databases">
        <title>Section-level genome sequencing of Aspergillus section Nigri to investigate inter- and intra-species variation.</title>
        <authorList>
            <consortium name="DOE Joint Genome Institute"/>
            <person name="Vesth T.C."/>
            <person name="Nybo J.L."/>
            <person name="Theobald S."/>
            <person name="Frisvad J.C."/>
            <person name="Larsen T.O."/>
            <person name="Nielsen K.F."/>
            <person name="Hoof J.B."/>
            <person name="Brandl J."/>
            <person name="Salamov A."/>
            <person name="Riley R."/>
            <person name="Gladden J.M."/>
            <person name="Phatale P."/>
            <person name="Nielsen M.T."/>
            <person name="Lyhne E.K."/>
            <person name="Kogle M.E."/>
            <person name="Strasser K."/>
            <person name="McDonnell E."/>
            <person name="Barry K."/>
            <person name="Clum A."/>
            <person name="Chen C."/>
            <person name="Nolan M."/>
            <person name="Sandor L."/>
            <person name="Kuo A."/>
            <person name="Lipzen A."/>
            <person name="Hainaut M."/>
            <person name="Drula E."/>
            <person name="Tsang A."/>
            <person name="Magnuson J.K."/>
            <person name="Henrissat B."/>
            <person name="Wiebenga A."/>
            <person name="Simmons B.A."/>
            <person name="Makela M.R."/>
            <person name="De vries R.P."/>
            <person name="Grigoriev I.V."/>
            <person name="Mortensen U.H."/>
            <person name="Baker S.E."/>
            <person name="Andersen M.R."/>
        </authorList>
    </citation>
    <scope>NUCLEOTIDE SEQUENCE [LARGE SCALE GENOMIC DNA]</scope>
    <source>
        <strain evidence="1 2">ATCC 13496</strain>
    </source>
</reference>
<dbReference type="AlphaFoldDB" id="A0A370BI70"/>
<sequence>MVLFCGKDECNNVIVKGTITQGDLYTIILAYYPYLVADRHKLACISLMYLISFYPGFPFTTSSA</sequence>